<keyword evidence="2" id="KW-0677">Repeat</keyword>
<name>A0A2J8A6L2_9CHLO</name>
<evidence type="ECO:0000256" key="1">
    <source>
        <dbReference type="ARBA" id="ARBA00022574"/>
    </source>
</evidence>
<keyword evidence="6" id="KW-1185">Reference proteome</keyword>
<dbReference type="InterPro" id="IPR050995">
    <property type="entry name" value="WD-F-box_domain-protein"/>
</dbReference>
<keyword evidence="5" id="KW-0969">Cilium</keyword>
<feature type="repeat" description="WD" evidence="3">
    <location>
        <begin position="348"/>
        <end position="389"/>
    </location>
</feature>
<dbReference type="SMART" id="SM00320">
    <property type="entry name" value="WD40"/>
    <property type="match status" value="4"/>
</dbReference>
<sequence length="452" mass="49563">MADAEALRLEDSEDDFKYEEVDVMSDGDDDASEDLDAALRKLQAFTTKEAGTARARTPEVQPGQVVKKPEVIDDFMRNFFIKMGLARTCECFEAEWYELKATGRLDNSTTVPDVYLRNAELEDEVSGLRRELSEAKSIASRASATWDKFRKERDFHRMHHKRVAQEKNKLLTDLRRLKEHYAKYEPTILELKKKYETLMKEKMMASLERDKLASKVEALEAAGQERSFGAGSGASGVLRAAAPPANGALSASAGAAGPAAAAAAATASAGPRSGWASLNAPARRNPYVDLEFPPAPVKMLSLAKTFKGHLLSVANMALHPTKPILVTASDDKTWKMWHMPGGDLIMCGEGHKDWVAGVDFHPAGTCLASGGGDTTVKIWDFEKQRCAATFTDHKQAIWAVRFHHLGEVVASGSLDHTVELSGHEDAVQSVLFDPAGQYMVSCGSDNTFRLWS</sequence>
<dbReference type="PROSITE" id="PS50294">
    <property type="entry name" value="WD_REPEATS_REGION"/>
    <property type="match status" value="3"/>
</dbReference>
<dbReference type="Proteomes" id="UP000236333">
    <property type="component" value="Unassembled WGS sequence"/>
</dbReference>
<evidence type="ECO:0000256" key="4">
    <source>
        <dbReference type="SAM" id="Coils"/>
    </source>
</evidence>
<dbReference type="PANTHER" id="PTHR14604:SF3">
    <property type="entry name" value="SPERM-ASSOCIATED ANTIGEN 16 PROTEIN"/>
    <property type="match status" value="1"/>
</dbReference>
<evidence type="ECO:0000313" key="6">
    <source>
        <dbReference type="Proteomes" id="UP000236333"/>
    </source>
</evidence>
<organism evidence="5 6">
    <name type="scientific">Tetrabaena socialis</name>
    <dbReference type="NCBI Taxonomy" id="47790"/>
    <lineage>
        <taxon>Eukaryota</taxon>
        <taxon>Viridiplantae</taxon>
        <taxon>Chlorophyta</taxon>
        <taxon>core chlorophytes</taxon>
        <taxon>Chlorophyceae</taxon>
        <taxon>CS clade</taxon>
        <taxon>Chlamydomonadales</taxon>
        <taxon>Tetrabaenaceae</taxon>
        <taxon>Tetrabaena</taxon>
    </lineage>
</organism>
<feature type="coiled-coil region" evidence="4">
    <location>
        <begin position="118"/>
        <end position="180"/>
    </location>
</feature>
<dbReference type="OrthoDB" id="538223at2759"/>
<dbReference type="InterPro" id="IPR001680">
    <property type="entry name" value="WD40_rpt"/>
</dbReference>
<reference evidence="5 6" key="1">
    <citation type="journal article" date="2017" name="Mol. Biol. Evol.">
        <title>The 4-celled Tetrabaena socialis nuclear genome reveals the essential components for genetic control of cell number at the origin of multicellularity in the volvocine lineage.</title>
        <authorList>
            <person name="Featherston J."/>
            <person name="Arakaki Y."/>
            <person name="Hanschen E.R."/>
            <person name="Ferris P.J."/>
            <person name="Michod R.E."/>
            <person name="Olson B.J.S.C."/>
            <person name="Nozaki H."/>
            <person name="Durand P.M."/>
        </authorList>
    </citation>
    <scope>NUCLEOTIDE SEQUENCE [LARGE SCALE GENOMIC DNA]</scope>
    <source>
        <strain evidence="5 6">NIES-571</strain>
    </source>
</reference>
<dbReference type="PROSITE" id="PS00678">
    <property type="entry name" value="WD_REPEATS_1"/>
    <property type="match status" value="1"/>
</dbReference>
<dbReference type="PANTHER" id="PTHR14604">
    <property type="entry name" value="WD40 REPEAT PF20"/>
    <property type="match status" value="1"/>
</dbReference>
<protein>
    <submittedName>
        <fullName evidence="5">Flagellar WD repeat domain-containing protein</fullName>
    </submittedName>
</protein>
<evidence type="ECO:0000313" key="5">
    <source>
        <dbReference type="EMBL" id="PNH08137.1"/>
    </source>
</evidence>
<dbReference type="Gene3D" id="2.130.10.10">
    <property type="entry name" value="YVTN repeat-like/Quinoprotein amine dehydrogenase"/>
    <property type="match status" value="2"/>
</dbReference>
<dbReference type="SUPFAM" id="SSF50978">
    <property type="entry name" value="WD40 repeat-like"/>
    <property type="match status" value="1"/>
</dbReference>
<keyword evidence="4" id="KW-0175">Coiled coil</keyword>
<dbReference type="AlphaFoldDB" id="A0A2J8A6L2"/>
<keyword evidence="5" id="KW-0282">Flagellum</keyword>
<gene>
    <name evidence="5" type="ORF">TSOC_005332</name>
</gene>
<dbReference type="CDD" id="cd00200">
    <property type="entry name" value="WD40"/>
    <property type="match status" value="1"/>
</dbReference>
<keyword evidence="5" id="KW-0966">Cell projection</keyword>
<dbReference type="Pfam" id="PF00400">
    <property type="entry name" value="WD40"/>
    <property type="match status" value="4"/>
</dbReference>
<feature type="repeat" description="WD" evidence="3">
    <location>
        <begin position="306"/>
        <end position="347"/>
    </location>
</feature>
<keyword evidence="1 3" id="KW-0853">WD repeat</keyword>
<proteinExistence type="predicted"/>
<comment type="caution">
    <text evidence="5">The sequence shown here is derived from an EMBL/GenBank/DDBJ whole genome shotgun (WGS) entry which is preliminary data.</text>
</comment>
<dbReference type="InterPro" id="IPR019775">
    <property type="entry name" value="WD40_repeat_CS"/>
</dbReference>
<dbReference type="InterPro" id="IPR036322">
    <property type="entry name" value="WD40_repeat_dom_sf"/>
</dbReference>
<dbReference type="InterPro" id="IPR015943">
    <property type="entry name" value="WD40/YVTN_repeat-like_dom_sf"/>
</dbReference>
<feature type="repeat" description="WD" evidence="3">
    <location>
        <begin position="420"/>
        <end position="452"/>
    </location>
</feature>
<evidence type="ECO:0000256" key="3">
    <source>
        <dbReference type="PROSITE-ProRule" id="PRU00221"/>
    </source>
</evidence>
<dbReference type="EMBL" id="PGGS01000143">
    <property type="protein sequence ID" value="PNH08137.1"/>
    <property type="molecule type" value="Genomic_DNA"/>
</dbReference>
<dbReference type="InterPro" id="IPR020472">
    <property type="entry name" value="WD40_PAC1"/>
</dbReference>
<accession>A0A2J8A6L2</accession>
<evidence type="ECO:0000256" key="2">
    <source>
        <dbReference type="ARBA" id="ARBA00022737"/>
    </source>
</evidence>
<dbReference type="PRINTS" id="PR00320">
    <property type="entry name" value="GPROTEINBRPT"/>
</dbReference>
<dbReference type="PROSITE" id="PS50082">
    <property type="entry name" value="WD_REPEATS_2"/>
    <property type="match status" value="3"/>
</dbReference>